<reference evidence="1 2" key="1">
    <citation type="journal article" date="2016" name="Genome Announc.">
        <title>Complete Genome and Plasmid Sequences for Rhodococcus fascians D188 and Draft Sequences for Rhodococcus Isolates PBTS 1 and PBTS 2.</title>
        <authorList>
            <person name="Stamler R.A."/>
            <person name="Vereecke D."/>
            <person name="Zhang Y."/>
            <person name="Schilkey F."/>
            <person name="Devitt N."/>
            <person name="Randall J.J."/>
        </authorList>
    </citation>
    <scope>NUCLEOTIDE SEQUENCE [LARGE SCALE GENOMIC DNA]</scope>
    <source>
        <strain evidence="1 2">PBTS2</strain>
    </source>
</reference>
<dbReference type="EMBL" id="CP015220">
    <property type="protein sequence ID" value="AMY24308.1"/>
    <property type="molecule type" value="Genomic_DNA"/>
</dbReference>
<dbReference type="PATRIC" id="fig|1653479.3.peg.3053"/>
<dbReference type="Gene3D" id="3.30.530.20">
    <property type="match status" value="1"/>
</dbReference>
<dbReference type="AlphaFoldDB" id="A0A143QNG8"/>
<sequence>MTTKRDTTARCEDVWNVLADGWSYAMWVVGASRIRAVDAAWPAPGSVIHHSVGAWPLVLSDVTRSVAVHENRELQLEARAMPFGRASITVRLHPTATGCTIEMIEHASTPPFELVPNRVQHALSHPRNSEALRRLALLAERASNP</sequence>
<dbReference type="GeneID" id="93553182"/>
<proteinExistence type="predicted"/>
<accession>A0A143QNG8</accession>
<dbReference type="CDD" id="cd07812">
    <property type="entry name" value="SRPBCC"/>
    <property type="match status" value="1"/>
</dbReference>
<dbReference type="Proteomes" id="UP000076038">
    <property type="component" value="Chromosome"/>
</dbReference>
<dbReference type="KEGG" id="rhs:A3Q41_03017"/>
<organism evidence="1 2">
    <name type="scientific">Rhodococcoides fascians</name>
    <name type="common">Rhodococcus fascians</name>
    <dbReference type="NCBI Taxonomy" id="1828"/>
    <lineage>
        <taxon>Bacteria</taxon>
        <taxon>Bacillati</taxon>
        <taxon>Actinomycetota</taxon>
        <taxon>Actinomycetes</taxon>
        <taxon>Mycobacteriales</taxon>
        <taxon>Nocardiaceae</taxon>
        <taxon>Rhodococcoides</taxon>
    </lineage>
</organism>
<protein>
    <recommendedName>
        <fullName evidence="3">SRPBCC family protein</fullName>
    </recommendedName>
</protein>
<evidence type="ECO:0000313" key="2">
    <source>
        <dbReference type="Proteomes" id="UP000076038"/>
    </source>
</evidence>
<dbReference type="InterPro" id="IPR019587">
    <property type="entry name" value="Polyketide_cyclase/dehydratase"/>
</dbReference>
<evidence type="ECO:0000313" key="1">
    <source>
        <dbReference type="EMBL" id="AMY24308.1"/>
    </source>
</evidence>
<evidence type="ECO:0008006" key="3">
    <source>
        <dbReference type="Google" id="ProtNLM"/>
    </source>
</evidence>
<reference evidence="2" key="2">
    <citation type="submission" date="2016-04" db="EMBL/GenBank/DDBJ databases">
        <title>Complete Genome and Plasmid Sequences for Rhodococcus fascians D188 and Draft Sequences for Rhodococcus spp. Isolates PBTS 1 and PBTS 2.</title>
        <authorList>
            <person name="Stamer R."/>
            <person name="Vereecke D."/>
            <person name="Zhang Y."/>
            <person name="Schilkey F."/>
            <person name="Devitt N."/>
            <person name="Randall J."/>
        </authorList>
    </citation>
    <scope>NUCLEOTIDE SEQUENCE [LARGE SCALE GENOMIC DNA]</scope>
    <source>
        <strain evidence="2">PBTS2</strain>
    </source>
</reference>
<gene>
    <name evidence="1" type="ORF">A3Q41_03017</name>
</gene>
<keyword evidence="2" id="KW-1185">Reference proteome</keyword>
<dbReference type="RefSeq" id="WP_027496188.1">
    <property type="nucleotide sequence ID" value="NZ_CP015220.1"/>
</dbReference>
<dbReference type="Pfam" id="PF10604">
    <property type="entry name" value="Polyketide_cyc2"/>
    <property type="match status" value="1"/>
</dbReference>
<dbReference type="SUPFAM" id="SSF55961">
    <property type="entry name" value="Bet v1-like"/>
    <property type="match status" value="1"/>
</dbReference>
<dbReference type="InterPro" id="IPR023393">
    <property type="entry name" value="START-like_dom_sf"/>
</dbReference>
<dbReference type="OrthoDB" id="4483486at2"/>
<name>A0A143QNG8_RHOFA</name>